<dbReference type="FunFam" id="1.10.10.60:FF:000032">
    <property type="entry name" value="Zinc finger and SCAN domain-containing 20"/>
    <property type="match status" value="1"/>
</dbReference>
<evidence type="ECO:0000313" key="8">
    <source>
        <dbReference type="EMBL" id="CAL5030185.1"/>
    </source>
</evidence>
<comment type="subcellular location">
    <subcellularLocation>
        <location evidence="1">Nucleus</location>
    </subcellularLocation>
</comment>
<dbReference type="PANTHER" id="PTHR21654:SF84">
    <property type="entry name" value="SI:DKEY-66I24.7"/>
    <property type="match status" value="1"/>
</dbReference>
<organism evidence="8 9">
    <name type="scientific">Urochloa decumbens</name>
    <dbReference type="NCBI Taxonomy" id="240449"/>
    <lineage>
        <taxon>Eukaryota</taxon>
        <taxon>Viridiplantae</taxon>
        <taxon>Streptophyta</taxon>
        <taxon>Embryophyta</taxon>
        <taxon>Tracheophyta</taxon>
        <taxon>Spermatophyta</taxon>
        <taxon>Magnoliopsida</taxon>
        <taxon>Liliopsida</taxon>
        <taxon>Poales</taxon>
        <taxon>Poaceae</taxon>
        <taxon>PACMAD clade</taxon>
        <taxon>Panicoideae</taxon>
        <taxon>Panicodae</taxon>
        <taxon>Paniceae</taxon>
        <taxon>Melinidinae</taxon>
        <taxon>Urochloa</taxon>
    </lineage>
</organism>
<feature type="compositionally biased region" description="Acidic residues" evidence="6">
    <location>
        <begin position="140"/>
        <end position="152"/>
    </location>
</feature>
<gene>
    <name evidence="8" type="ORF">URODEC1_LOCUS80809</name>
</gene>
<evidence type="ECO:0000313" key="9">
    <source>
        <dbReference type="Proteomes" id="UP001497457"/>
    </source>
</evidence>
<dbReference type="PROSITE" id="PS50090">
    <property type="entry name" value="MYB_LIKE"/>
    <property type="match status" value="1"/>
</dbReference>
<dbReference type="InterPro" id="IPR001005">
    <property type="entry name" value="SANT/Myb"/>
</dbReference>
<feature type="region of interest" description="Disordered" evidence="6">
    <location>
        <begin position="115"/>
        <end position="185"/>
    </location>
</feature>
<evidence type="ECO:0000256" key="6">
    <source>
        <dbReference type="SAM" id="MobiDB-lite"/>
    </source>
</evidence>
<dbReference type="Gene3D" id="1.10.10.60">
    <property type="entry name" value="Homeodomain-like"/>
    <property type="match status" value="1"/>
</dbReference>
<dbReference type="EMBL" id="OZ075141">
    <property type="protein sequence ID" value="CAL5030185.1"/>
    <property type="molecule type" value="Genomic_DNA"/>
</dbReference>
<keyword evidence="2" id="KW-0805">Transcription regulation</keyword>
<evidence type="ECO:0000256" key="4">
    <source>
        <dbReference type="ARBA" id="ARBA00023163"/>
    </source>
</evidence>
<dbReference type="GO" id="GO:0005634">
    <property type="term" value="C:nucleus"/>
    <property type="evidence" value="ECO:0007669"/>
    <property type="project" value="UniProtKB-SubCell"/>
</dbReference>
<dbReference type="CDD" id="cd12203">
    <property type="entry name" value="GT1"/>
    <property type="match status" value="1"/>
</dbReference>
<proteinExistence type="predicted"/>
<evidence type="ECO:0000256" key="3">
    <source>
        <dbReference type="ARBA" id="ARBA00023125"/>
    </source>
</evidence>
<dbReference type="AlphaFoldDB" id="A0ABC9D1X4"/>
<accession>A0ABC9D1X4</accession>
<dbReference type="InterPro" id="IPR044822">
    <property type="entry name" value="Myb_DNA-bind_4"/>
</dbReference>
<keyword evidence="9" id="KW-1185">Reference proteome</keyword>
<keyword evidence="3" id="KW-0238">DNA-binding</keyword>
<reference evidence="9" key="1">
    <citation type="submission" date="2024-06" db="EMBL/GenBank/DDBJ databases">
        <authorList>
            <person name="Ryan C."/>
        </authorList>
    </citation>
    <scope>NUCLEOTIDE SEQUENCE [LARGE SCALE GENOMIC DNA]</scope>
</reference>
<evidence type="ECO:0000259" key="7">
    <source>
        <dbReference type="PROSITE" id="PS50090"/>
    </source>
</evidence>
<keyword evidence="5" id="KW-0539">Nucleus</keyword>
<dbReference type="Pfam" id="PF13837">
    <property type="entry name" value="Myb_DNA-bind_4"/>
    <property type="match status" value="1"/>
</dbReference>
<keyword evidence="4" id="KW-0804">Transcription</keyword>
<feature type="region of interest" description="Disordered" evidence="6">
    <location>
        <begin position="1"/>
        <end position="22"/>
    </location>
</feature>
<dbReference type="Proteomes" id="UP001497457">
    <property type="component" value="Chromosome 31b"/>
</dbReference>
<dbReference type="PANTHER" id="PTHR21654">
    <property type="entry name" value="FI21293P1"/>
    <property type="match status" value="1"/>
</dbReference>
<evidence type="ECO:0000256" key="2">
    <source>
        <dbReference type="ARBA" id="ARBA00023015"/>
    </source>
</evidence>
<dbReference type="GO" id="GO:0003677">
    <property type="term" value="F:DNA binding"/>
    <property type="evidence" value="ECO:0007669"/>
    <property type="project" value="UniProtKB-KW"/>
</dbReference>
<evidence type="ECO:0000256" key="1">
    <source>
        <dbReference type="ARBA" id="ARBA00004123"/>
    </source>
</evidence>
<reference evidence="8 9" key="2">
    <citation type="submission" date="2024-10" db="EMBL/GenBank/DDBJ databases">
        <authorList>
            <person name="Ryan C."/>
        </authorList>
    </citation>
    <scope>NUCLEOTIDE SEQUENCE [LARGE SCALE GENOMIC DNA]</scope>
</reference>
<sequence length="275" mass="32014">MMEAGGGGAGAGRRDERVPQWGAQETRELIAARGEVEREADAARRSAKTMWEAVAARLRELGYRRTADQCKCKWKNLVNRYKGKETSDPENGRQCPFFEELHAVFTERARNMRRQLLQSESGASVKRKLKRASGGQSSGESDDEDGGCEESQDEKPFHSRKRKADDKKQPSHQMPEKSRPGASTSSIHELLQDFLAQQQRIDMHWQETMERRAQERVVFEQEWRQSMQKLEQERLMLEHSWMQQEQQRRMREEARAEKRDALLNTLLNKLLQDDL</sequence>
<feature type="compositionally biased region" description="Basic and acidic residues" evidence="6">
    <location>
        <begin position="153"/>
        <end position="179"/>
    </location>
</feature>
<name>A0ABC9D1X4_9POAL</name>
<protein>
    <recommendedName>
        <fullName evidence="7">Myb-like domain-containing protein</fullName>
    </recommendedName>
</protein>
<feature type="domain" description="Myb-like" evidence="7">
    <location>
        <begin position="13"/>
        <end position="78"/>
    </location>
</feature>
<evidence type="ECO:0000256" key="5">
    <source>
        <dbReference type="ARBA" id="ARBA00023242"/>
    </source>
</evidence>
<dbReference type="GO" id="GO:0006355">
    <property type="term" value="P:regulation of DNA-templated transcription"/>
    <property type="evidence" value="ECO:0007669"/>
    <property type="project" value="UniProtKB-ARBA"/>
</dbReference>
<feature type="compositionally biased region" description="Gly residues" evidence="6">
    <location>
        <begin position="1"/>
        <end position="11"/>
    </location>
</feature>